<feature type="signal peptide" evidence="3">
    <location>
        <begin position="1"/>
        <end position="31"/>
    </location>
</feature>
<keyword evidence="2" id="KW-0186">Copper</keyword>
<feature type="chain" id="PRO_5045847682" evidence="3">
    <location>
        <begin position="32"/>
        <end position="212"/>
    </location>
</feature>
<feature type="domain" description="Thioredoxin" evidence="4">
    <location>
        <begin position="25"/>
        <end position="208"/>
    </location>
</feature>
<accession>A0ABV4TYX4</accession>
<protein>
    <submittedName>
        <fullName evidence="5">SCO family protein</fullName>
    </submittedName>
</protein>
<dbReference type="PROSITE" id="PS51257">
    <property type="entry name" value="PROKAR_LIPOPROTEIN"/>
    <property type="match status" value="1"/>
</dbReference>
<organism evidence="5 6">
    <name type="scientific">Thiohalorhabdus methylotrophus</name>
    <dbReference type="NCBI Taxonomy" id="3242694"/>
    <lineage>
        <taxon>Bacteria</taxon>
        <taxon>Pseudomonadati</taxon>
        <taxon>Pseudomonadota</taxon>
        <taxon>Gammaproteobacteria</taxon>
        <taxon>Thiohalorhabdales</taxon>
        <taxon>Thiohalorhabdaceae</taxon>
        <taxon>Thiohalorhabdus</taxon>
    </lineage>
</organism>
<dbReference type="RefSeq" id="WP_373657312.1">
    <property type="nucleotide sequence ID" value="NZ_JBGUAW010000016.1"/>
</dbReference>
<sequence length="212" mass="23634">MSAARKHLPAWLLASLLGLLLALTGCNGDSAPEYALSEIDGKMPDLQFRLPDARGETRTAQDFQGKTVLMFFGYTHCPDVCPMTLSRIRRAVGNLDAENAQRVRVLFVSVDPRRDTPEAIRSYVDGFDMPQLVGLRGKGSGFEALKERYHLYVNRHREGPEDQEYEVDHSGQVYIFGPQGEARLMARLSGKQPDSVDTLTTDLRKLLNHTAG</sequence>
<comment type="similarity">
    <text evidence="1">Belongs to the SCO1/2 family.</text>
</comment>
<dbReference type="InterPro" id="IPR003782">
    <property type="entry name" value="SCO1/SenC"/>
</dbReference>
<dbReference type="InterPro" id="IPR036249">
    <property type="entry name" value="Thioredoxin-like_sf"/>
</dbReference>
<dbReference type="PANTHER" id="PTHR12151">
    <property type="entry name" value="ELECTRON TRANSPORT PROTIN SCO1/SENC FAMILY MEMBER"/>
    <property type="match status" value="1"/>
</dbReference>
<evidence type="ECO:0000313" key="5">
    <source>
        <dbReference type="EMBL" id="MFA9462523.1"/>
    </source>
</evidence>
<reference evidence="5 6" key="1">
    <citation type="submission" date="2024-08" db="EMBL/GenBank/DDBJ databases">
        <title>Whole-genome sequencing of halo(alkali)philic microorganisms from hypersaline lakes.</title>
        <authorList>
            <person name="Sorokin D.Y."/>
            <person name="Merkel A.Y."/>
            <person name="Messina E."/>
            <person name="Yakimov M."/>
        </authorList>
    </citation>
    <scope>NUCLEOTIDE SEQUENCE [LARGE SCALE GENOMIC DNA]</scope>
    <source>
        <strain evidence="5 6">Cl-TMA</strain>
    </source>
</reference>
<dbReference type="CDD" id="cd02968">
    <property type="entry name" value="SCO"/>
    <property type="match status" value="1"/>
</dbReference>
<dbReference type="PANTHER" id="PTHR12151:SF25">
    <property type="entry name" value="LINALOOL DEHYDRATASE_ISOMERASE DOMAIN-CONTAINING PROTEIN"/>
    <property type="match status" value="1"/>
</dbReference>
<evidence type="ECO:0000259" key="4">
    <source>
        <dbReference type="PROSITE" id="PS51352"/>
    </source>
</evidence>
<name>A0ABV4TYX4_9GAMM</name>
<keyword evidence="3" id="KW-0732">Signal</keyword>
<dbReference type="Pfam" id="PF02630">
    <property type="entry name" value="SCO1-SenC"/>
    <property type="match status" value="1"/>
</dbReference>
<gene>
    <name evidence="5" type="ORF">ACERLL_17085</name>
</gene>
<comment type="caution">
    <text evidence="5">The sequence shown here is derived from an EMBL/GenBank/DDBJ whole genome shotgun (WGS) entry which is preliminary data.</text>
</comment>
<proteinExistence type="inferred from homology"/>
<keyword evidence="6" id="KW-1185">Reference proteome</keyword>
<dbReference type="EMBL" id="JBGUAW010000016">
    <property type="protein sequence ID" value="MFA9462523.1"/>
    <property type="molecule type" value="Genomic_DNA"/>
</dbReference>
<dbReference type="SUPFAM" id="SSF52833">
    <property type="entry name" value="Thioredoxin-like"/>
    <property type="match status" value="1"/>
</dbReference>
<dbReference type="PROSITE" id="PS51352">
    <property type="entry name" value="THIOREDOXIN_2"/>
    <property type="match status" value="1"/>
</dbReference>
<dbReference type="InterPro" id="IPR013766">
    <property type="entry name" value="Thioredoxin_domain"/>
</dbReference>
<dbReference type="Proteomes" id="UP001575181">
    <property type="component" value="Unassembled WGS sequence"/>
</dbReference>
<dbReference type="Gene3D" id="3.40.30.10">
    <property type="entry name" value="Glutaredoxin"/>
    <property type="match status" value="1"/>
</dbReference>
<evidence type="ECO:0000256" key="2">
    <source>
        <dbReference type="ARBA" id="ARBA00023008"/>
    </source>
</evidence>
<evidence type="ECO:0000256" key="3">
    <source>
        <dbReference type="SAM" id="SignalP"/>
    </source>
</evidence>
<evidence type="ECO:0000256" key="1">
    <source>
        <dbReference type="ARBA" id="ARBA00010996"/>
    </source>
</evidence>
<evidence type="ECO:0000313" key="6">
    <source>
        <dbReference type="Proteomes" id="UP001575181"/>
    </source>
</evidence>